<keyword evidence="6" id="KW-0804">Transcription</keyword>
<dbReference type="GO" id="GO:0000981">
    <property type="term" value="F:DNA-binding transcription factor activity, RNA polymerase II-specific"/>
    <property type="evidence" value="ECO:0007669"/>
    <property type="project" value="TreeGrafter"/>
</dbReference>
<protein>
    <submittedName>
        <fullName evidence="10">Copper resistance protein CRF1</fullName>
    </submittedName>
</protein>
<feature type="region of interest" description="Disordered" evidence="8">
    <location>
        <begin position="82"/>
        <end position="153"/>
    </location>
</feature>
<dbReference type="STRING" id="5486.A0A367YC92"/>
<keyword evidence="3" id="KW-0862">Zinc</keyword>
<dbReference type="GO" id="GO:0006879">
    <property type="term" value="P:intracellular iron ion homeostasis"/>
    <property type="evidence" value="ECO:0007669"/>
    <property type="project" value="TreeGrafter"/>
</dbReference>
<feature type="region of interest" description="Disordered" evidence="8">
    <location>
        <begin position="286"/>
        <end position="311"/>
    </location>
</feature>
<keyword evidence="4" id="KW-0186">Copper</keyword>
<name>A0A367YC92_9ASCO</name>
<dbReference type="PRINTS" id="PR00617">
    <property type="entry name" value="COPPERFIST"/>
</dbReference>
<evidence type="ECO:0000256" key="2">
    <source>
        <dbReference type="ARBA" id="ARBA00022723"/>
    </source>
</evidence>
<dbReference type="GO" id="GO:0045944">
    <property type="term" value="P:positive regulation of transcription by RNA polymerase II"/>
    <property type="evidence" value="ECO:0007669"/>
    <property type="project" value="TreeGrafter"/>
</dbReference>
<proteinExistence type="predicted"/>
<feature type="compositionally biased region" description="Basic and acidic residues" evidence="8">
    <location>
        <begin position="93"/>
        <end position="105"/>
    </location>
</feature>
<feature type="compositionally biased region" description="Polar residues" evidence="8">
    <location>
        <begin position="126"/>
        <end position="153"/>
    </location>
</feature>
<evidence type="ECO:0000256" key="8">
    <source>
        <dbReference type="SAM" id="MobiDB-lite"/>
    </source>
</evidence>
<dbReference type="AlphaFoldDB" id="A0A367YC92"/>
<keyword evidence="5" id="KW-0805">Transcription regulation</keyword>
<accession>A0A367YC92</accession>
<dbReference type="EMBL" id="QLNQ01000024">
    <property type="protein sequence ID" value="RCK63427.1"/>
    <property type="molecule type" value="Genomic_DNA"/>
</dbReference>
<dbReference type="GO" id="GO:0005507">
    <property type="term" value="F:copper ion binding"/>
    <property type="evidence" value="ECO:0007669"/>
    <property type="project" value="InterPro"/>
</dbReference>
<sequence>MLIKGVKYACERCIRGHRVTTCNHTNEPLTMIKPKGRPATQCHHCRENRKSKNLHISCSCGKKGKNGTHLPTCACHKTNHCTCSSGQAKKPANKGDIHHMTPSEKAKKKSLIDAANADLKKRSDSESTTQSNPSDSSPGSVTSPGKKQPTPQLQAKVPLSLPDQPQNPTAYNTLLNQNFVIEDIVLPFNTNKNGLFDLFSSNLPSDAGANDSLVNLSNIASNSSTPSNVIGGASTVGRSNSRINKKDPPIPLSPSEADVDHMFPLFPLVGTQSFDNENQPLLAVKQPQQPTPLRPNFGSMNEITSNSYSSIPSALEGASANQFQPRPKRPESVLSIASNSSTRSFDFFGNNNTHNNHNSSFLNGSLPTSSTSAAYPPSNGFDEHTAANGSNDDHNMHHHFGRTGLGANKFGSQLSKIESEMYTDNFFDDPYTSQLEGNDPPELSVTSSINNLYNVQETTYGSGTFNLTNDNIVPAVNGNGNVNGNINGNDSNGNVNNINLSNTNSFNNDVYSNNNAGNSAAALGLTNPFVTGSMPNFYDVQDIINESPFDYFMPNNLQTTNNSNSNSNGYQEKEKEV</sequence>
<evidence type="ECO:0000256" key="5">
    <source>
        <dbReference type="ARBA" id="ARBA00023015"/>
    </source>
</evidence>
<dbReference type="OrthoDB" id="5600085at2759"/>
<keyword evidence="2" id="KW-0479">Metal-binding</keyword>
<dbReference type="GO" id="GO:0005634">
    <property type="term" value="C:nucleus"/>
    <property type="evidence" value="ECO:0007669"/>
    <property type="project" value="UniProtKB-SubCell"/>
</dbReference>
<dbReference type="SMART" id="SM00412">
    <property type="entry name" value="Cu_FIST"/>
    <property type="match status" value="1"/>
</dbReference>
<evidence type="ECO:0000256" key="4">
    <source>
        <dbReference type="ARBA" id="ARBA00023008"/>
    </source>
</evidence>
<feature type="compositionally biased region" description="Low complexity" evidence="8">
    <location>
        <begin position="555"/>
        <end position="568"/>
    </location>
</feature>
<organism evidence="10 11">
    <name type="scientific">Candida viswanathii</name>
    <dbReference type="NCBI Taxonomy" id="5486"/>
    <lineage>
        <taxon>Eukaryota</taxon>
        <taxon>Fungi</taxon>
        <taxon>Dikarya</taxon>
        <taxon>Ascomycota</taxon>
        <taxon>Saccharomycotina</taxon>
        <taxon>Pichiomycetes</taxon>
        <taxon>Debaryomycetaceae</taxon>
        <taxon>Candida/Lodderomyces clade</taxon>
        <taxon>Candida</taxon>
    </lineage>
</organism>
<dbReference type="Proteomes" id="UP000253472">
    <property type="component" value="Unassembled WGS sequence"/>
</dbReference>
<reference evidence="10 11" key="1">
    <citation type="submission" date="2018-06" db="EMBL/GenBank/DDBJ databases">
        <title>Whole genome sequencing of Candida tropicalis (genome annotated by CSBL at Korea University).</title>
        <authorList>
            <person name="Ahn J."/>
        </authorList>
    </citation>
    <scope>NUCLEOTIDE SEQUENCE [LARGE SCALE GENOMIC DNA]</scope>
    <source>
        <strain evidence="10 11">ATCC 20962</strain>
    </source>
</reference>
<dbReference type="GO" id="GO:0000978">
    <property type="term" value="F:RNA polymerase II cis-regulatory region sequence-specific DNA binding"/>
    <property type="evidence" value="ECO:0007669"/>
    <property type="project" value="TreeGrafter"/>
</dbReference>
<evidence type="ECO:0000256" key="1">
    <source>
        <dbReference type="ARBA" id="ARBA00004123"/>
    </source>
</evidence>
<dbReference type="SUPFAM" id="SSF57879">
    <property type="entry name" value="Zinc domain conserved in yeast copper-regulated transcription factors"/>
    <property type="match status" value="1"/>
</dbReference>
<dbReference type="InterPro" id="IPR036395">
    <property type="entry name" value="Cu_fist_DNA-bd_dom_sf"/>
</dbReference>
<evidence type="ECO:0000256" key="6">
    <source>
        <dbReference type="ARBA" id="ARBA00023163"/>
    </source>
</evidence>
<dbReference type="PANTHER" id="PTHR28088:SF5">
    <property type="entry name" value="TRANSCRIPTIONAL ACTIVATOR HAA1-RELATED"/>
    <property type="match status" value="1"/>
</dbReference>
<evidence type="ECO:0000256" key="3">
    <source>
        <dbReference type="ARBA" id="ARBA00022833"/>
    </source>
</evidence>
<dbReference type="Pfam" id="PF00649">
    <property type="entry name" value="Copper-fist"/>
    <property type="match status" value="1"/>
</dbReference>
<dbReference type="SMART" id="SM01090">
    <property type="entry name" value="Copper-fist"/>
    <property type="match status" value="1"/>
</dbReference>
<dbReference type="Gene3D" id="3.90.430.10">
    <property type="entry name" value="Copper fist DNA-binding domain"/>
    <property type="match status" value="1"/>
</dbReference>
<dbReference type="FunFam" id="3.90.430.10:FF:000001">
    <property type="entry name" value="Copper fist DNA-binding protein"/>
    <property type="match status" value="1"/>
</dbReference>
<comment type="subcellular location">
    <subcellularLocation>
        <location evidence="1">Nucleus</location>
    </subcellularLocation>
</comment>
<dbReference type="InterPro" id="IPR051763">
    <property type="entry name" value="Copper_Homeo_Regul"/>
</dbReference>
<dbReference type="PANTHER" id="PTHR28088">
    <property type="entry name" value="TRANSCRIPTIONAL ACTIVATOR HAA1-RELATED"/>
    <property type="match status" value="1"/>
</dbReference>
<gene>
    <name evidence="10" type="primary">CRF1</name>
    <name evidence="10" type="ORF">Cantr_09647</name>
</gene>
<feature type="compositionally biased region" description="Polar residues" evidence="8">
    <location>
        <begin position="298"/>
        <end position="311"/>
    </location>
</feature>
<keyword evidence="7" id="KW-0539">Nucleus</keyword>
<evidence type="ECO:0000259" key="9">
    <source>
        <dbReference type="PROSITE" id="PS50073"/>
    </source>
</evidence>
<evidence type="ECO:0000256" key="7">
    <source>
        <dbReference type="ARBA" id="ARBA00023242"/>
    </source>
</evidence>
<comment type="caution">
    <text evidence="10">The sequence shown here is derived from an EMBL/GenBank/DDBJ whole genome shotgun (WGS) entry which is preliminary data.</text>
</comment>
<evidence type="ECO:0000313" key="11">
    <source>
        <dbReference type="Proteomes" id="UP000253472"/>
    </source>
</evidence>
<feature type="region of interest" description="Disordered" evidence="8">
    <location>
        <begin position="555"/>
        <end position="577"/>
    </location>
</feature>
<keyword evidence="11" id="KW-1185">Reference proteome</keyword>
<dbReference type="GO" id="GO:0006878">
    <property type="term" value="P:intracellular copper ion homeostasis"/>
    <property type="evidence" value="ECO:0007669"/>
    <property type="project" value="TreeGrafter"/>
</dbReference>
<dbReference type="PROSITE" id="PS50073">
    <property type="entry name" value="COPPER_FIST_2"/>
    <property type="match status" value="1"/>
</dbReference>
<dbReference type="InterPro" id="IPR001083">
    <property type="entry name" value="Cu_fist_DNA-bd_dom"/>
</dbReference>
<feature type="domain" description="Copper-fist" evidence="9">
    <location>
        <begin position="1"/>
        <end position="39"/>
    </location>
</feature>
<evidence type="ECO:0000313" key="10">
    <source>
        <dbReference type="EMBL" id="RCK63427.1"/>
    </source>
</evidence>